<dbReference type="PANTHER" id="PTHR45947:SF3">
    <property type="entry name" value="SULFOQUINOVOSYL TRANSFERASE SQD2"/>
    <property type="match status" value="1"/>
</dbReference>
<accession>A0ABX0GU15</accession>
<dbReference type="Proteomes" id="UP000800981">
    <property type="component" value="Unassembled WGS sequence"/>
</dbReference>
<comment type="caution">
    <text evidence="5">The sequence shown here is derived from an EMBL/GenBank/DDBJ whole genome shotgun (WGS) entry which is preliminary data.</text>
</comment>
<evidence type="ECO:0000259" key="3">
    <source>
        <dbReference type="Pfam" id="PF00534"/>
    </source>
</evidence>
<reference evidence="5 6" key="1">
    <citation type="submission" date="2020-03" db="EMBL/GenBank/DDBJ databases">
        <title>Two novel Motilibacter sp.</title>
        <authorList>
            <person name="Liu S."/>
        </authorList>
    </citation>
    <scope>NUCLEOTIDE SEQUENCE [LARGE SCALE GENOMIC DNA]</scope>
    <source>
        <strain evidence="5 6">E257</strain>
    </source>
</reference>
<protein>
    <submittedName>
        <fullName evidence="5">Glycosyltransferase family 4 protein</fullName>
    </submittedName>
</protein>
<dbReference type="PANTHER" id="PTHR45947">
    <property type="entry name" value="SULFOQUINOVOSYL TRANSFERASE SQD2"/>
    <property type="match status" value="1"/>
</dbReference>
<evidence type="ECO:0000256" key="1">
    <source>
        <dbReference type="ARBA" id="ARBA00022676"/>
    </source>
</evidence>
<evidence type="ECO:0000256" key="2">
    <source>
        <dbReference type="ARBA" id="ARBA00022679"/>
    </source>
</evidence>
<gene>
    <name evidence="5" type="ORF">G9H71_11395</name>
</gene>
<dbReference type="InterPro" id="IPR001296">
    <property type="entry name" value="Glyco_trans_1"/>
</dbReference>
<feature type="domain" description="Glycosyltransferase subfamily 4-like N-terminal" evidence="4">
    <location>
        <begin position="9"/>
        <end position="185"/>
    </location>
</feature>
<keyword evidence="1" id="KW-0328">Glycosyltransferase</keyword>
<dbReference type="Pfam" id="PF13439">
    <property type="entry name" value="Glyco_transf_4"/>
    <property type="match status" value="1"/>
</dbReference>
<feature type="domain" description="Glycosyl transferase family 1" evidence="3">
    <location>
        <begin position="197"/>
        <end position="352"/>
    </location>
</feature>
<evidence type="ECO:0000313" key="6">
    <source>
        <dbReference type="Proteomes" id="UP000800981"/>
    </source>
</evidence>
<keyword evidence="2" id="KW-0808">Transferase</keyword>
<dbReference type="Gene3D" id="3.40.50.2000">
    <property type="entry name" value="Glycogen Phosphorylase B"/>
    <property type="match status" value="2"/>
</dbReference>
<dbReference type="Pfam" id="PF00534">
    <property type="entry name" value="Glycos_transf_1"/>
    <property type="match status" value="1"/>
</dbReference>
<dbReference type="EMBL" id="JAANNP010000006">
    <property type="protein sequence ID" value="NHC14383.1"/>
    <property type="molecule type" value="Genomic_DNA"/>
</dbReference>
<evidence type="ECO:0000259" key="4">
    <source>
        <dbReference type="Pfam" id="PF13439"/>
    </source>
</evidence>
<evidence type="ECO:0000313" key="5">
    <source>
        <dbReference type="EMBL" id="NHC14383.1"/>
    </source>
</evidence>
<proteinExistence type="predicted"/>
<sequence length="380" mass="40873">MPSAYHPSVGGVEVLTHRLAVNLTQAGHQVQVWTARSEGDDLAAREVVDGVDVRRFVFAAPSASVASLARWPAGAAGAMRNLLRAYADFRPDLLHVQCFSTNGAYATALSTARRVPLIVTLQGETVMDDLDIYEHSAFLRAALRLGLRRARVVTGCSQFTLDDSIRRFGLPPAKARVVFNGVDVDEAPHQAVELPFDRYVLGLGRVVPKKGFDLLLDAFAELAPRVPEVGLVIVGSGSALQGLKDQVARQRLGDRVHFPGKLGRGQVAAVMHGAAAFVMPSRVEPFGIVALEGWRAGAPVVVSSSGGAAEFVEHDRTGLVVDPNDRAALAEALERLLLEPELGKRLSVAAAERLPDFSWDRIRAEYERAYAEALAPPVPS</sequence>
<dbReference type="InterPro" id="IPR050194">
    <property type="entry name" value="Glycosyltransferase_grp1"/>
</dbReference>
<keyword evidence="6" id="KW-1185">Reference proteome</keyword>
<dbReference type="RefSeq" id="WP_166281868.1">
    <property type="nucleotide sequence ID" value="NZ_JAANNP010000006.1"/>
</dbReference>
<name>A0ABX0GU15_9ACTN</name>
<dbReference type="CDD" id="cd03801">
    <property type="entry name" value="GT4_PimA-like"/>
    <property type="match status" value="1"/>
</dbReference>
<organism evidence="5 6">
    <name type="scientific">Motilibacter deserti</name>
    <dbReference type="NCBI Taxonomy" id="2714956"/>
    <lineage>
        <taxon>Bacteria</taxon>
        <taxon>Bacillati</taxon>
        <taxon>Actinomycetota</taxon>
        <taxon>Actinomycetes</taxon>
        <taxon>Motilibacterales</taxon>
        <taxon>Motilibacteraceae</taxon>
        <taxon>Motilibacter</taxon>
    </lineage>
</organism>
<dbReference type="InterPro" id="IPR028098">
    <property type="entry name" value="Glyco_trans_4-like_N"/>
</dbReference>
<dbReference type="SUPFAM" id="SSF53756">
    <property type="entry name" value="UDP-Glycosyltransferase/glycogen phosphorylase"/>
    <property type="match status" value="1"/>
</dbReference>